<comment type="caution">
    <text evidence="1">The sequence shown here is derived from an EMBL/GenBank/DDBJ whole genome shotgun (WGS) entry which is preliminary data.</text>
</comment>
<dbReference type="EMBL" id="JARVKF010000001">
    <property type="protein sequence ID" value="KAK9426508.1"/>
    <property type="molecule type" value="Genomic_DNA"/>
</dbReference>
<name>A0ABR2VIR9_9PEZI</name>
<evidence type="ECO:0000313" key="2">
    <source>
        <dbReference type="Proteomes" id="UP001408356"/>
    </source>
</evidence>
<organism evidence="1 2">
    <name type="scientific">Seiridium unicorne</name>
    <dbReference type="NCBI Taxonomy" id="138068"/>
    <lineage>
        <taxon>Eukaryota</taxon>
        <taxon>Fungi</taxon>
        <taxon>Dikarya</taxon>
        <taxon>Ascomycota</taxon>
        <taxon>Pezizomycotina</taxon>
        <taxon>Sordariomycetes</taxon>
        <taxon>Xylariomycetidae</taxon>
        <taxon>Amphisphaeriales</taxon>
        <taxon>Sporocadaceae</taxon>
        <taxon>Seiridium</taxon>
    </lineage>
</organism>
<keyword evidence="2" id="KW-1185">Reference proteome</keyword>
<accession>A0ABR2VIR9</accession>
<dbReference type="Proteomes" id="UP001408356">
    <property type="component" value="Unassembled WGS sequence"/>
</dbReference>
<evidence type="ECO:0000313" key="1">
    <source>
        <dbReference type="EMBL" id="KAK9426508.1"/>
    </source>
</evidence>
<sequence>MPINLLAQKKYDRKRRGVQASLQRLRTCRGWALLSRDQRELLVDATKECVRDHIETLMPQLERNEKLDYDEIAEAAVRTVFGDNIAMFTLTLPNGRKADESTVEELMEEI</sequence>
<proteinExistence type="predicted"/>
<gene>
    <name evidence="1" type="ORF">SUNI508_00035</name>
</gene>
<reference evidence="1 2" key="1">
    <citation type="journal article" date="2024" name="J. Plant Pathol.">
        <title>Sequence and assembly of the genome of Seiridium unicorne, isolate CBS 538.82, causal agent of cypress canker disease.</title>
        <authorList>
            <person name="Scali E."/>
            <person name="Rocca G.D."/>
            <person name="Danti R."/>
            <person name="Garbelotto M."/>
            <person name="Barberini S."/>
            <person name="Baroncelli R."/>
            <person name="Emiliani G."/>
        </authorList>
    </citation>
    <scope>NUCLEOTIDE SEQUENCE [LARGE SCALE GENOMIC DNA]</scope>
    <source>
        <strain evidence="1 2">BM-138-508</strain>
    </source>
</reference>
<protein>
    <submittedName>
        <fullName evidence="1">Uncharacterized protein</fullName>
    </submittedName>
</protein>